<organism evidence="2 3">
    <name type="scientific">Anaeroselena agilis</name>
    <dbReference type="NCBI Taxonomy" id="3063788"/>
    <lineage>
        <taxon>Bacteria</taxon>
        <taxon>Bacillati</taxon>
        <taxon>Bacillota</taxon>
        <taxon>Negativicutes</taxon>
        <taxon>Acetonemataceae</taxon>
        <taxon>Anaeroselena</taxon>
    </lineage>
</organism>
<dbReference type="Gene3D" id="3.30.420.130">
    <property type="entry name" value="Dinitrogenase iron-molybdenum cofactor biosynthesis domain"/>
    <property type="match status" value="1"/>
</dbReference>
<sequence>MKVVVTAGGPGLEERFDTRFGRAAYFIVCDLENDSWESHPNTQNLEAAQGAGIQAAQSVQRLGASALITGHVGPKAFKVLDANAVKIFSATAQTVGEALSAYKNGLLSQMAAPDVEGHWV</sequence>
<proteinExistence type="predicted"/>
<dbReference type="InterPro" id="IPR003731">
    <property type="entry name" value="Di-Nase_FeMo-co_biosynth"/>
</dbReference>
<accession>A0ABU3NT42</accession>
<dbReference type="SUPFAM" id="SSF53146">
    <property type="entry name" value="Nitrogenase accessory factor-like"/>
    <property type="match status" value="1"/>
</dbReference>
<dbReference type="RefSeq" id="WP_413778540.1">
    <property type="nucleotide sequence ID" value="NZ_JAUOZS010000001.1"/>
</dbReference>
<feature type="domain" description="Dinitrogenase iron-molybdenum cofactor biosynthesis" evidence="1">
    <location>
        <begin position="13"/>
        <end position="103"/>
    </location>
</feature>
<evidence type="ECO:0000259" key="1">
    <source>
        <dbReference type="Pfam" id="PF02579"/>
    </source>
</evidence>
<name>A0ABU3NT42_9FIRM</name>
<dbReference type="Proteomes" id="UP001254848">
    <property type="component" value="Unassembled WGS sequence"/>
</dbReference>
<gene>
    <name evidence="2" type="ORF">Q4T40_01850</name>
</gene>
<dbReference type="InterPro" id="IPR036105">
    <property type="entry name" value="DiNase_FeMo-co_biosyn_sf"/>
</dbReference>
<reference evidence="2 3" key="1">
    <citation type="submission" date="2023-07" db="EMBL/GenBank/DDBJ databases">
        <title>The novel representative of Negativicutes class, Anaeroselena agilis gen. nov. sp. nov.</title>
        <authorList>
            <person name="Prokofeva M.I."/>
            <person name="Elcheninov A.G."/>
            <person name="Klyukina A."/>
            <person name="Kublanov I.V."/>
            <person name="Frolov E.N."/>
            <person name="Podosokorskaya O.A."/>
        </authorList>
    </citation>
    <scope>NUCLEOTIDE SEQUENCE [LARGE SCALE GENOMIC DNA]</scope>
    <source>
        <strain evidence="2 3">4137-cl</strain>
    </source>
</reference>
<evidence type="ECO:0000313" key="3">
    <source>
        <dbReference type="Proteomes" id="UP001254848"/>
    </source>
</evidence>
<dbReference type="Pfam" id="PF02579">
    <property type="entry name" value="Nitro_FeMo-Co"/>
    <property type="match status" value="1"/>
</dbReference>
<dbReference type="PANTHER" id="PTHR42983">
    <property type="entry name" value="DINITROGENASE IRON-MOLYBDENUM COFACTOR PROTEIN-RELATED"/>
    <property type="match status" value="1"/>
</dbReference>
<dbReference type="EMBL" id="JAUOZS010000001">
    <property type="protein sequence ID" value="MDT8899977.1"/>
    <property type="molecule type" value="Genomic_DNA"/>
</dbReference>
<dbReference type="PANTHER" id="PTHR42983:SF1">
    <property type="entry name" value="IRON-MOLYBDENUM PROTEIN"/>
    <property type="match status" value="1"/>
</dbReference>
<keyword evidence="3" id="KW-1185">Reference proteome</keyword>
<evidence type="ECO:0000313" key="2">
    <source>
        <dbReference type="EMBL" id="MDT8899977.1"/>
    </source>
</evidence>
<comment type="caution">
    <text evidence="2">The sequence shown here is derived from an EMBL/GenBank/DDBJ whole genome shotgun (WGS) entry which is preliminary data.</text>
</comment>
<protein>
    <submittedName>
        <fullName evidence="2">NifB/NifX family molybdenum-iron cluster-binding protein</fullName>
    </submittedName>
</protein>